<feature type="region of interest" description="Disordered" evidence="4">
    <location>
        <begin position="456"/>
        <end position="504"/>
    </location>
</feature>
<evidence type="ECO:0000256" key="3">
    <source>
        <dbReference type="ARBA" id="ARBA00023054"/>
    </source>
</evidence>
<dbReference type="GO" id="GO:0032991">
    <property type="term" value="C:protein-containing complex"/>
    <property type="evidence" value="ECO:0007669"/>
    <property type="project" value="UniProtKB-ARBA"/>
</dbReference>
<dbReference type="AlphaFoldDB" id="A0AAD6D3M0"/>
<keyword evidence="6" id="KW-1185">Reference proteome</keyword>
<dbReference type="GO" id="GO:0000323">
    <property type="term" value="C:lytic vacuole"/>
    <property type="evidence" value="ECO:0007669"/>
    <property type="project" value="TreeGrafter"/>
</dbReference>
<dbReference type="GO" id="GO:0035493">
    <property type="term" value="P:SNARE complex assembly"/>
    <property type="evidence" value="ECO:0007669"/>
    <property type="project" value="TreeGrafter"/>
</dbReference>
<name>A0AAD6D3M0_9EURO</name>
<comment type="caution">
    <text evidence="5">The sequence shown here is derived from an EMBL/GenBank/DDBJ whole genome shotgun (WGS) entry which is preliminary data.</text>
</comment>
<feature type="compositionally biased region" description="Pro residues" evidence="4">
    <location>
        <begin position="274"/>
        <end position="283"/>
    </location>
</feature>
<evidence type="ECO:0000313" key="6">
    <source>
        <dbReference type="Proteomes" id="UP001220324"/>
    </source>
</evidence>
<evidence type="ECO:0000256" key="2">
    <source>
        <dbReference type="ARBA" id="ARBA00013807"/>
    </source>
</evidence>
<evidence type="ECO:0000256" key="4">
    <source>
        <dbReference type="SAM" id="MobiDB-lite"/>
    </source>
</evidence>
<keyword evidence="3" id="KW-0175">Coiled coil</keyword>
<proteinExistence type="inferred from homology"/>
<dbReference type="PANTHER" id="PTHR15157">
    <property type="entry name" value="UV RADIATION RESISTANCE-ASSOCIATED GENE PROTEIN"/>
    <property type="match status" value="1"/>
</dbReference>
<dbReference type="EMBL" id="JAQIZZ010000002">
    <property type="protein sequence ID" value="KAJ5552930.1"/>
    <property type="molecule type" value="Genomic_DNA"/>
</dbReference>
<accession>A0AAD6D3M0</accession>
<evidence type="ECO:0000256" key="1">
    <source>
        <dbReference type="ARBA" id="ARBA00009574"/>
    </source>
</evidence>
<dbReference type="InterPro" id="IPR018791">
    <property type="entry name" value="UV_resistance/autophagy_Atg14"/>
</dbReference>
<gene>
    <name evidence="5" type="ORF">N7494_002308</name>
</gene>
<dbReference type="Proteomes" id="UP001220324">
    <property type="component" value="Unassembled WGS sequence"/>
</dbReference>
<protein>
    <recommendedName>
        <fullName evidence="2">Autophagy-related protein 14</fullName>
    </recommendedName>
</protein>
<dbReference type="Pfam" id="PF10186">
    <property type="entry name" value="ATG14"/>
    <property type="match status" value="1"/>
</dbReference>
<dbReference type="PANTHER" id="PTHR15157:SF13">
    <property type="entry name" value="AUTOPHAGY-RELATED PROTEIN 14"/>
    <property type="match status" value="1"/>
</dbReference>
<comment type="similarity">
    <text evidence="1">Belongs to the ATG14 family.</text>
</comment>
<dbReference type="GO" id="GO:0000149">
    <property type="term" value="F:SNARE binding"/>
    <property type="evidence" value="ECO:0007669"/>
    <property type="project" value="TreeGrafter"/>
</dbReference>
<sequence>MSCHICTSAHSRLPILCPTCASNRLYQLRLEHTQVLLERQSLGSQIEIATAHGQLGSSETDHDSSCRWALQTILSQQAGSISREDAVAQQINTLKEEIRAKRADILERKARLARRRSDAESAQYQLGEREAAILTGLQNTTKRTEHLWHTLHSKTAEARIFLCREAAHLYGLRQKTTKKGDASQTYVLGGLAIVDLRDMNGKIPIFWPPSLNLILTISTSLSNIALLLVLVSHYLSLRLPAEIILPHRNHPNPTIYTPAASYDSHHATDGTFIPQPPSSPAVPRPADTRSRPRPLFIDKPLQRLAKEDPSTYFLFLEGATLLAWDVAWLCRTQGINLTSDSCEEVCNIGSGLWQLLVAPPAQTSTLMRAFAGRDTQAKVKPAKDSPQTTIQRMKSFPMLGHYSHGTVHSFLGASEGSEFMRTWKLPTPTKIFDNLKSNLLGEMASAEWEVLEQQEWEDENLENQQPYTPESRTTRSPRPSETNAIPNQSSRPKGTSGWTKLNSR</sequence>
<evidence type="ECO:0000313" key="5">
    <source>
        <dbReference type="EMBL" id="KAJ5552930.1"/>
    </source>
</evidence>
<feature type="compositionally biased region" description="Polar residues" evidence="4">
    <location>
        <begin position="462"/>
        <end position="504"/>
    </location>
</feature>
<feature type="region of interest" description="Disordered" evidence="4">
    <location>
        <begin position="267"/>
        <end position="293"/>
    </location>
</feature>
<organism evidence="5 6">
    <name type="scientific">Penicillium frequentans</name>
    <dbReference type="NCBI Taxonomy" id="3151616"/>
    <lineage>
        <taxon>Eukaryota</taxon>
        <taxon>Fungi</taxon>
        <taxon>Dikarya</taxon>
        <taxon>Ascomycota</taxon>
        <taxon>Pezizomycotina</taxon>
        <taxon>Eurotiomycetes</taxon>
        <taxon>Eurotiomycetidae</taxon>
        <taxon>Eurotiales</taxon>
        <taxon>Aspergillaceae</taxon>
        <taxon>Penicillium</taxon>
    </lineage>
</organism>
<reference evidence="5 6" key="1">
    <citation type="journal article" date="2023" name="IMA Fungus">
        <title>Comparative genomic study of the Penicillium genus elucidates a diverse pangenome and 15 lateral gene transfer events.</title>
        <authorList>
            <person name="Petersen C."/>
            <person name="Sorensen T."/>
            <person name="Nielsen M.R."/>
            <person name="Sondergaard T.E."/>
            <person name="Sorensen J.L."/>
            <person name="Fitzpatrick D.A."/>
            <person name="Frisvad J.C."/>
            <person name="Nielsen K.L."/>
        </authorList>
    </citation>
    <scope>NUCLEOTIDE SEQUENCE [LARGE SCALE GENOMIC DNA]</scope>
    <source>
        <strain evidence="5 6">IBT 35679</strain>
    </source>
</reference>
<dbReference type="GO" id="GO:0005768">
    <property type="term" value="C:endosome"/>
    <property type="evidence" value="ECO:0007669"/>
    <property type="project" value="TreeGrafter"/>
</dbReference>